<feature type="region of interest" description="Disordered" evidence="1">
    <location>
        <begin position="153"/>
        <end position="272"/>
    </location>
</feature>
<dbReference type="AlphaFoldDB" id="A0AAV7W970"/>
<gene>
    <name evidence="2" type="ORF">NDU88_005936</name>
</gene>
<proteinExistence type="predicted"/>
<feature type="region of interest" description="Disordered" evidence="1">
    <location>
        <begin position="64"/>
        <end position="89"/>
    </location>
</feature>
<feature type="region of interest" description="Disordered" evidence="1">
    <location>
        <begin position="1"/>
        <end position="30"/>
    </location>
</feature>
<dbReference type="EMBL" id="JANPWB010000002">
    <property type="protein sequence ID" value="KAJ1210574.1"/>
    <property type="molecule type" value="Genomic_DNA"/>
</dbReference>
<feature type="region of interest" description="Disordered" evidence="1">
    <location>
        <begin position="103"/>
        <end position="123"/>
    </location>
</feature>
<protein>
    <submittedName>
        <fullName evidence="2">Uncharacterized protein</fullName>
    </submittedName>
</protein>
<comment type="caution">
    <text evidence="2">The sequence shown here is derived from an EMBL/GenBank/DDBJ whole genome shotgun (WGS) entry which is preliminary data.</text>
</comment>
<name>A0AAV7W970_PLEWA</name>
<sequence>MTGDDSVPALLLAKARPEPEGPEHLPPLTPLLHRTSTSERFEARGLLGFTDLSQASRRQALQHLPPQRYRRRAKRHSENYHRTNNRSTGHRSTIYRRTNNRSNHHRSWYFDKSSETSGTGLPDQREVVGQNQRLLHAPAQPLCEHGRRQLCSGRALGPEPRGQPGLQTAQHRGHPGVQQGGQPPGLSAGRGGAKGLQGGRDGRPQALLPQNVCQGAAAGPAAGGRRPGGLRRDLLQPLGGGPEPRAVRRKRGEGLRRGATQEEAPAEPHHLHHLPAARAGARLREVPLPGRVQPRGAGLQGQPARSARAGLVPEQKSKMEKTREAGSHLYEAAGLPYSVL</sequence>
<feature type="compositionally biased region" description="Gly residues" evidence="1">
    <location>
        <begin position="178"/>
        <end position="199"/>
    </location>
</feature>
<dbReference type="Proteomes" id="UP001066276">
    <property type="component" value="Chromosome 1_2"/>
</dbReference>
<evidence type="ECO:0000256" key="1">
    <source>
        <dbReference type="SAM" id="MobiDB-lite"/>
    </source>
</evidence>
<evidence type="ECO:0000313" key="2">
    <source>
        <dbReference type="EMBL" id="KAJ1210574.1"/>
    </source>
</evidence>
<accession>A0AAV7W970</accession>
<keyword evidence="3" id="KW-1185">Reference proteome</keyword>
<feature type="region of interest" description="Disordered" evidence="1">
    <location>
        <begin position="289"/>
        <end position="324"/>
    </location>
</feature>
<evidence type="ECO:0000313" key="3">
    <source>
        <dbReference type="Proteomes" id="UP001066276"/>
    </source>
</evidence>
<feature type="compositionally biased region" description="Basic and acidic residues" evidence="1">
    <location>
        <begin position="315"/>
        <end position="324"/>
    </location>
</feature>
<reference evidence="2" key="1">
    <citation type="journal article" date="2022" name="bioRxiv">
        <title>Sequencing and chromosome-scale assembly of the giantPleurodeles waltlgenome.</title>
        <authorList>
            <person name="Brown T."/>
            <person name="Elewa A."/>
            <person name="Iarovenko S."/>
            <person name="Subramanian E."/>
            <person name="Araus A.J."/>
            <person name="Petzold A."/>
            <person name="Susuki M."/>
            <person name="Suzuki K.-i.T."/>
            <person name="Hayashi T."/>
            <person name="Toyoda A."/>
            <person name="Oliveira C."/>
            <person name="Osipova E."/>
            <person name="Leigh N.D."/>
            <person name="Simon A."/>
            <person name="Yun M.H."/>
        </authorList>
    </citation>
    <scope>NUCLEOTIDE SEQUENCE</scope>
    <source>
        <strain evidence="2">20211129_DDA</strain>
        <tissue evidence="2">Liver</tissue>
    </source>
</reference>
<organism evidence="2 3">
    <name type="scientific">Pleurodeles waltl</name>
    <name type="common">Iberian ribbed newt</name>
    <dbReference type="NCBI Taxonomy" id="8319"/>
    <lineage>
        <taxon>Eukaryota</taxon>
        <taxon>Metazoa</taxon>
        <taxon>Chordata</taxon>
        <taxon>Craniata</taxon>
        <taxon>Vertebrata</taxon>
        <taxon>Euteleostomi</taxon>
        <taxon>Amphibia</taxon>
        <taxon>Batrachia</taxon>
        <taxon>Caudata</taxon>
        <taxon>Salamandroidea</taxon>
        <taxon>Salamandridae</taxon>
        <taxon>Pleurodelinae</taxon>
        <taxon>Pleurodeles</taxon>
    </lineage>
</organism>